<dbReference type="PANTHER" id="PTHR10110:SF86">
    <property type="entry name" value="SODIUM_HYDROGEN EXCHANGER 7"/>
    <property type="match status" value="1"/>
</dbReference>
<evidence type="ECO:0000256" key="2">
    <source>
        <dbReference type="ARBA" id="ARBA00022448"/>
    </source>
</evidence>
<dbReference type="EMBL" id="JAJOZR010000001">
    <property type="protein sequence ID" value="MCD7107973.1"/>
    <property type="molecule type" value="Genomic_DNA"/>
</dbReference>
<comment type="subcellular location">
    <subcellularLocation>
        <location evidence="10">Cell inner membrane</location>
        <topology evidence="10">Multi-pass membrane protein</topology>
    </subcellularLocation>
    <subcellularLocation>
        <location evidence="1">Cell membrane</location>
        <topology evidence="1">Multi-pass membrane protein</topology>
    </subcellularLocation>
</comment>
<evidence type="ECO:0000256" key="7">
    <source>
        <dbReference type="ARBA" id="ARBA00023065"/>
    </source>
</evidence>
<evidence type="ECO:0000256" key="5">
    <source>
        <dbReference type="ARBA" id="ARBA00022989"/>
    </source>
</evidence>
<dbReference type="InterPro" id="IPR018422">
    <property type="entry name" value="Cation/H_exchanger_CPA1"/>
</dbReference>
<feature type="transmembrane region" description="Helical" evidence="10">
    <location>
        <begin position="358"/>
        <end position="382"/>
    </location>
</feature>
<evidence type="ECO:0000256" key="6">
    <source>
        <dbReference type="ARBA" id="ARBA00023053"/>
    </source>
</evidence>
<keyword evidence="8 10" id="KW-0472">Membrane</keyword>
<dbReference type="InterPro" id="IPR004709">
    <property type="entry name" value="NaH_exchanger"/>
</dbReference>
<dbReference type="Gene3D" id="6.10.140.1330">
    <property type="match status" value="1"/>
</dbReference>
<dbReference type="GO" id="GO:0051453">
    <property type="term" value="P:regulation of intracellular pH"/>
    <property type="evidence" value="ECO:0007669"/>
    <property type="project" value="TreeGrafter"/>
</dbReference>
<evidence type="ECO:0000256" key="10">
    <source>
        <dbReference type="RuleBase" id="RU366002"/>
    </source>
</evidence>
<comment type="function">
    <text evidence="10">Na(+)/H(+) antiporter that extrudes sodium in exchange for external protons.</text>
</comment>
<dbReference type="InterPro" id="IPR006153">
    <property type="entry name" value="Cation/H_exchanger_TM"/>
</dbReference>
<accession>A0A9X1NRG1</accession>
<feature type="transmembrane region" description="Helical" evidence="10">
    <location>
        <begin position="39"/>
        <end position="66"/>
    </location>
</feature>
<evidence type="ECO:0000256" key="8">
    <source>
        <dbReference type="ARBA" id="ARBA00023136"/>
    </source>
</evidence>
<dbReference type="GO" id="GO:0015386">
    <property type="term" value="F:potassium:proton antiporter activity"/>
    <property type="evidence" value="ECO:0007669"/>
    <property type="project" value="TreeGrafter"/>
</dbReference>
<protein>
    <submittedName>
        <fullName evidence="12">Na+/H+ antiporter</fullName>
    </submittedName>
</protein>
<name>A0A9X1NRG1_9HYPH</name>
<keyword evidence="9 10" id="KW-0739">Sodium transport</keyword>
<dbReference type="PRINTS" id="PR01084">
    <property type="entry name" value="NAHEXCHNGR"/>
</dbReference>
<dbReference type="GO" id="GO:0005886">
    <property type="term" value="C:plasma membrane"/>
    <property type="evidence" value="ECO:0007669"/>
    <property type="project" value="UniProtKB-SubCell"/>
</dbReference>
<proteinExistence type="inferred from homology"/>
<comment type="caution">
    <text evidence="10">Lacks conserved residue(s) required for the propagation of feature annotation.</text>
</comment>
<dbReference type="Proteomes" id="UP001139089">
    <property type="component" value="Unassembled WGS sequence"/>
</dbReference>
<keyword evidence="4 10" id="KW-0812">Transmembrane</keyword>
<feature type="domain" description="Cation/H+ exchanger transmembrane" evidence="11">
    <location>
        <begin position="14"/>
        <end position="418"/>
    </location>
</feature>
<keyword evidence="13" id="KW-1185">Reference proteome</keyword>
<keyword evidence="2 10" id="KW-0813">Transport</keyword>
<evidence type="ECO:0000256" key="4">
    <source>
        <dbReference type="ARBA" id="ARBA00022692"/>
    </source>
</evidence>
<evidence type="ECO:0000313" key="12">
    <source>
        <dbReference type="EMBL" id="MCD7107973.1"/>
    </source>
</evidence>
<feature type="transmembrane region" description="Helical" evidence="10">
    <location>
        <begin position="394"/>
        <end position="418"/>
    </location>
</feature>
<keyword evidence="3" id="KW-1003">Cell membrane</keyword>
<gene>
    <name evidence="12" type="ORF">LRX75_02850</name>
</gene>
<evidence type="ECO:0000313" key="13">
    <source>
        <dbReference type="Proteomes" id="UP001139089"/>
    </source>
</evidence>
<evidence type="ECO:0000256" key="9">
    <source>
        <dbReference type="ARBA" id="ARBA00023201"/>
    </source>
</evidence>
<feature type="transmembrane region" description="Helical" evidence="10">
    <location>
        <begin position="183"/>
        <end position="201"/>
    </location>
</feature>
<evidence type="ECO:0000259" key="11">
    <source>
        <dbReference type="Pfam" id="PF00999"/>
    </source>
</evidence>
<evidence type="ECO:0000256" key="1">
    <source>
        <dbReference type="ARBA" id="ARBA00004651"/>
    </source>
</evidence>
<organism evidence="12 13">
    <name type="scientific">Rhizobium quercicola</name>
    <dbReference type="NCBI Taxonomy" id="2901226"/>
    <lineage>
        <taxon>Bacteria</taxon>
        <taxon>Pseudomonadati</taxon>
        <taxon>Pseudomonadota</taxon>
        <taxon>Alphaproteobacteria</taxon>
        <taxon>Hyphomicrobiales</taxon>
        <taxon>Rhizobiaceae</taxon>
        <taxon>Rhizobium/Agrobacterium group</taxon>
        <taxon>Rhizobium</taxon>
    </lineage>
</organism>
<dbReference type="InterPro" id="IPR004705">
    <property type="entry name" value="Cation/H_exchanger_CPA1_bac"/>
</dbReference>
<evidence type="ECO:0000256" key="3">
    <source>
        <dbReference type="ARBA" id="ARBA00022475"/>
    </source>
</evidence>
<keyword evidence="10" id="KW-0050">Antiport</keyword>
<keyword evidence="7 10" id="KW-0406">Ion transport</keyword>
<comment type="caution">
    <text evidence="12">The sequence shown here is derived from an EMBL/GenBank/DDBJ whole genome shotgun (WGS) entry which is preliminary data.</text>
</comment>
<reference evidence="12" key="1">
    <citation type="submission" date="2021-12" db="EMBL/GenBank/DDBJ databases">
        <authorList>
            <person name="Li Y."/>
        </authorList>
    </citation>
    <scope>NUCLEOTIDE SEQUENCE</scope>
    <source>
        <strain evidence="12">DKSPLA3</strain>
    </source>
</reference>
<comment type="similarity">
    <text evidence="10">Belongs to the monovalent cation:proton antiporter 1 (CPA1) transporter (TC 2.A.36) family.</text>
</comment>
<feature type="transmembrane region" description="Helical" evidence="10">
    <location>
        <begin position="87"/>
        <end position="107"/>
    </location>
</feature>
<dbReference type="AlphaFoldDB" id="A0A9X1NRG1"/>
<dbReference type="PANTHER" id="PTHR10110">
    <property type="entry name" value="SODIUM/HYDROGEN EXCHANGER"/>
    <property type="match status" value="1"/>
</dbReference>
<keyword evidence="5 10" id="KW-1133">Transmembrane helix</keyword>
<dbReference type="Pfam" id="PF00999">
    <property type="entry name" value="Na_H_Exchanger"/>
    <property type="match status" value="1"/>
</dbReference>
<keyword evidence="6 10" id="KW-0915">Sodium</keyword>
<dbReference type="NCBIfam" id="TIGR00831">
    <property type="entry name" value="a_cpa1"/>
    <property type="match status" value="1"/>
</dbReference>
<keyword evidence="10" id="KW-0997">Cell inner membrane</keyword>
<dbReference type="GO" id="GO:0098719">
    <property type="term" value="P:sodium ion import across plasma membrane"/>
    <property type="evidence" value="ECO:0007669"/>
    <property type="project" value="TreeGrafter"/>
</dbReference>
<dbReference type="GO" id="GO:0015385">
    <property type="term" value="F:sodium:proton antiporter activity"/>
    <property type="evidence" value="ECO:0007669"/>
    <property type="project" value="InterPro"/>
</dbReference>
<sequence length="547" mass="58964">MEGVTISLFLLLAVVVSGMLARMSPIAVPVPLVQIGLGALLATATGSAITLEPTLFFLLFLPPLLFLDGWRIPKEGLFHDKGTILELALGLVIFTVLGIGFFIHWMVPAIPLPVAFALAAILSPTDPIAVSAITARVPIPKRVMHILEGESLLNDASGLVCMRFAVAATLTGTFSAGEAVLTFLWLAIGGIAVGLGVTWLVTRAKDIVSRKLGEETGSQILISILIPFGAYLLAEHLHCSGILAAVAAGIAMSYEEQRGKVLAVTRVRRAAVWDTVQFTMNGIIFVLLGEQLPGIASGAARIVSDTGHLHPIWLGYYVVAIMLALAGLRLAWVWVSLRFTLFKAARRGEVIHKPSWRLVVAISVAGVRGAITLAGILTLPLVMNDGTPFPARDLVIFLAAGVIIVSLVTASIALPALLQDLELPPEPSHQREEDDARIAAAEAAIKAIEATQHRLGNGRNDADLYADVGTRLMEVYRQRIDGRSRSGDENDQIRKVEEIERILRLAGARAERDQILKMARARKLPDEMARRLVREIDLTEARLSSPT</sequence>
<feature type="transmembrane region" description="Helical" evidence="10">
    <location>
        <begin position="314"/>
        <end position="337"/>
    </location>
</feature>
<dbReference type="RefSeq" id="WP_231811701.1">
    <property type="nucleotide sequence ID" value="NZ_JAJOZR010000001.1"/>
</dbReference>